<comment type="subcellular location">
    <subcellularLocation>
        <location evidence="1 3">Nucleus</location>
    </subcellularLocation>
</comment>
<evidence type="ECO:0000256" key="2">
    <source>
        <dbReference type="ARBA" id="ARBA00023242"/>
    </source>
</evidence>
<evidence type="ECO:0000256" key="1">
    <source>
        <dbReference type="ARBA" id="ARBA00004123"/>
    </source>
</evidence>
<feature type="compositionally biased region" description="Low complexity" evidence="4">
    <location>
        <begin position="45"/>
        <end position="54"/>
    </location>
</feature>
<dbReference type="GO" id="GO:0120330">
    <property type="term" value="C:rixosome complex"/>
    <property type="evidence" value="ECO:0007669"/>
    <property type="project" value="UniProtKB-UniRule"/>
</dbReference>
<evidence type="ECO:0000313" key="6">
    <source>
        <dbReference type="EMBL" id="CDO96090.1"/>
    </source>
</evidence>
<dbReference type="GO" id="GO:0006364">
    <property type="term" value="P:rRNA processing"/>
    <property type="evidence" value="ECO:0007669"/>
    <property type="project" value="UniProtKB-UniRule"/>
</dbReference>
<dbReference type="InterPro" id="IPR024679">
    <property type="entry name" value="Ipi1_N"/>
</dbReference>
<keyword evidence="7" id="KW-1185">Reference proteome</keyword>
<feature type="region of interest" description="Disordered" evidence="4">
    <location>
        <begin position="38"/>
        <end position="63"/>
    </location>
</feature>
<organism evidence="6 7">
    <name type="scientific">Kluyveromyces dobzhanskii CBS 2104</name>
    <dbReference type="NCBI Taxonomy" id="1427455"/>
    <lineage>
        <taxon>Eukaryota</taxon>
        <taxon>Fungi</taxon>
        <taxon>Dikarya</taxon>
        <taxon>Ascomycota</taxon>
        <taxon>Saccharomycotina</taxon>
        <taxon>Saccharomycetes</taxon>
        <taxon>Saccharomycetales</taxon>
        <taxon>Saccharomycetaceae</taxon>
        <taxon>Kluyveromyces</taxon>
    </lineage>
</organism>
<comment type="caution">
    <text evidence="6">The sequence shown here is derived from an EMBL/GenBank/DDBJ whole genome shotgun (WGS) entry which is preliminary data.</text>
</comment>
<comment type="similarity">
    <text evidence="3">Belongs to the IPI1/TEX10 family.</text>
</comment>
<keyword evidence="2 3" id="KW-0539">Nucleus</keyword>
<comment type="subunit">
    <text evidence="3">Component of the RIX1 complex.</text>
</comment>
<evidence type="ECO:0000256" key="3">
    <source>
        <dbReference type="RuleBase" id="RU368021"/>
    </source>
</evidence>
<dbReference type="GO" id="GO:0005634">
    <property type="term" value="C:nucleus"/>
    <property type="evidence" value="ECO:0007669"/>
    <property type="project" value="UniProtKB-SubCell"/>
</dbReference>
<evidence type="ECO:0000313" key="7">
    <source>
        <dbReference type="Proteomes" id="UP000031516"/>
    </source>
</evidence>
<sequence>MAKKTVRQVDFMKRKLKVGKPKQKPSNVTDTSFQMKRISLPSQTKISNGSHGKSSGNGHGGIDLNDEVMKRVSLLRHHSDVTRKETVIYFESMISRIIHLPSMNNLMQSSIPLMCDSSKQVRDELAKMFDTVGKNDPNVLKLQIRAITLYVNNAMTHIIAPIQRDSGMFVQVVLKYCADELVRHAWIKMLKGFFQVLGWTIIAQGKPNGNSKTQTISMGITSSSVVSMNKNKKFKNENLKAMLQFLRAGILGDSGTGTGSASASASAGDSDCDKNAAETQPVSPLQLRYAPYMIPEFPQPYAYLKLFTRQFAKGELSSNGSGASAANANNENITFEELESFSCEDAHTRTLIFNKHFYPSIQRQLPALIKDGGDCGRTAHSLANTLKEITDMQ</sequence>
<comment type="function">
    <text evidence="3">Component of the RIX1 complex required for processing of ITS2 sequences from 35S pre-rRNA.</text>
</comment>
<dbReference type="OrthoDB" id="361362at2759"/>
<gene>
    <name evidence="6" type="ORF">KLDO_g4309</name>
</gene>
<dbReference type="AlphaFoldDB" id="A0A0A8LD07"/>
<accession>A0A0A8LD07</accession>
<protein>
    <recommendedName>
        <fullName evidence="3">Pre-rRNA-processing protein</fullName>
    </recommendedName>
</protein>
<evidence type="ECO:0000256" key="4">
    <source>
        <dbReference type="SAM" id="MobiDB-lite"/>
    </source>
</evidence>
<proteinExistence type="inferred from homology"/>
<evidence type="ECO:0000259" key="5">
    <source>
        <dbReference type="Pfam" id="PF12333"/>
    </source>
</evidence>
<feature type="domain" description="Pre-rRNA-processing protein Ipi1 N-terminal" evidence="5">
    <location>
        <begin position="139"/>
        <end position="246"/>
    </location>
</feature>
<dbReference type="Pfam" id="PF12333">
    <property type="entry name" value="Ipi1_N"/>
    <property type="match status" value="1"/>
</dbReference>
<dbReference type="PANTHER" id="PTHR16056">
    <property type="entry name" value="REGULATOR OF MICROTUBULE DYNAMICS PROTEIN"/>
    <property type="match status" value="1"/>
</dbReference>
<keyword evidence="3" id="KW-0690">Ribosome biogenesis</keyword>
<reference evidence="6 7" key="1">
    <citation type="submission" date="2014-03" db="EMBL/GenBank/DDBJ databases">
        <title>The genome of Kluyveromyces dobzhanskii.</title>
        <authorList>
            <person name="Nystedt B."/>
            <person name="Astrom S."/>
        </authorList>
    </citation>
    <scope>NUCLEOTIDE SEQUENCE [LARGE SCALE GENOMIC DNA]</scope>
    <source>
        <strain evidence="6 7">CBS 2104</strain>
    </source>
</reference>
<dbReference type="Proteomes" id="UP000031516">
    <property type="component" value="Unassembled WGS sequence"/>
</dbReference>
<dbReference type="EMBL" id="CCBQ010000046">
    <property type="protein sequence ID" value="CDO96090.1"/>
    <property type="molecule type" value="Genomic_DNA"/>
</dbReference>
<name>A0A0A8LD07_9SACH</name>
<dbReference type="PANTHER" id="PTHR16056:SF2">
    <property type="entry name" value="TESTIS-EXPRESSED PROTEIN 10"/>
    <property type="match status" value="1"/>
</dbReference>
<keyword evidence="3" id="KW-0698">rRNA processing</keyword>